<keyword evidence="1" id="KW-0472">Membrane</keyword>
<reference evidence="2 3" key="1">
    <citation type="submission" date="2014-09" db="EMBL/GenBank/DDBJ databases">
        <title>Complete genome sequence of Endomicrobium proavitum.</title>
        <authorList>
            <person name="Zheng H."/>
        </authorList>
    </citation>
    <scope>NUCLEOTIDE SEQUENCE [LARGE SCALE GENOMIC DNA]</scope>
    <source>
        <strain evidence="2 3">Rsa215</strain>
    </source>
</reference>
<dbReference type="AlphaFoldDB" id="A0A0G3WIE4"/>
<dbReference type="STRING" id="1408281.Epro_0263"/>
<gene>
    <name evidence="2" type="ORF">Epro_0263</name>
</gene>
<dbReference type="OrthoDB" id="9808253at2"/>
<proteinExistence type="predicted"/>
<protein>
    <submittedName>
        <fullName evidence="2">Putative anti-sigma factor</fullName>
    </submittedName>
</protein>
<keyword evidence="1" id="KW-1133">Transmembrane helix</keyword>
<organism evidence="2 3">
    <name type="scientific">Endomicrobium proavitum</name>
    <dbReference type="NCBI Taxonomy" id="1408281"/>
    <lineage>
        <taxon>Bacteria</taxon>
        <taxon>Pseudomonadati</taxon>
        <taxon>Elusimicrobiota</taxon>
        <taxon>Endomicrobiia</taxon>
        <taxon>Endomicrobiales</taxon>
        <taxon>Endomicrobiaceae</taxon>
        <taxon>Endomicrobium</taxon>
    </lineage>
</organism>
<dbReference type="Proteomes" id="UP000035337">
    <property type="component" value="Chromosome"/>
</dbReference>
<name>A0A0G3WIE4_9BACT</name>
<accession>A0A0G3WIE4</accession>
<dbReference type="EMBL" id="CP009498">
    <property type="protein sequence ID" value="AKL97642.1"/>
    <property type="molecule type" value="Genomic_DNA"/>
</dbReference>
<dbReference type="KEGG" id="epo:Epro_0263"/>
<dbReference type="RefSeq" id="WP_052569870.1">
    <property type="nucleotide sequence ID" value="NZ_CP009498.1"/>
</dbReference>
<evidence type="ECO:0000313" key="2">
    <source>
        <dbReference type="EMBL" id="AKL97642.1"/>
    </source>
</evidence>
<keyword evidence="1" id="KW-0812">Transmembrane</keyword>
<feature type="transmembrane region" description="Helical" evidence="1">
    <location>
        <begin position="73"/>
        <end position="94"/>
    </location>
</feature>
<evidence type="ECO:0000313" key="3">
    <source>
        <dbReference type="Proteomes" id="UP000035337"/>
    </source>
</evidence>
<evidence type="ECO:0000256" key="1">
    <source>
        <dbReference type="SAM" id="Phobius"/>
    </source>
</evidence>
<sequence>MNTCNKLPLFLHNEMNEKEIIEFNAHILTCKECAENVEIFHTISAQKQKKNLPANVIYGIFDKTTRKKPFWNFLRAVEFGFAAAACLFIGVFTYSTVNGNSLSYFDTDASYEQIASIDANLDGYEQIYLS</sequence>
<keyword evidence="3" id="KW-1185">Reference proteome</keyword>